<protein>
    <submittedName>
        <fullName evidence="2">Group II intron reverse transcriptase/maturase</fullName>
        <ecNumber evidence="2">2.7.7.49</ecNumber>
    </submittedName>
</protein>
<evidence type="ECO:0000259" key="1">
    <source>
        <dbReference type="PROSITE" id="PS50878"/>
    </source>
</evidence>
<dbReference type="EMBL" id="JADWDC010000060">
    <property type="protein sequence ID" value="MCC0178934.1"/>
    <property type="molecule type" value="Genomic_DNA"/>
</dbReference>
<dbReference type="Pfam" id="PF08388">
    <property type="entry name" value="GIIM"/>
    <property type="match status" value="1"/>
</dbReference>
<dbReference type="GO" id="GO:0003676">
    <property type="term" value="F:nucleic acid binding"/>
    <property type="evidence" value="ECO:0007669"/>
    <property type="project" value="InterPro"/>
</dbReference>
<keyword evidence="2" id="KW-0695">RNA-directed DNA polymerase</keyword>
<dbReference type="Pfam" id="PF01844">
    <property type="entry name" value="HNH"/>
    <property type="match status" value="1"/>
</dbReference>
<dbReference type="NCBIfam" id="TIGR04416">
    <property type="entry name" value="group_II_RT_mat"/>
    <property type="match status" value="1"/>
</dbReference>
<dbReference type="InterPro" id="IPR043502">
    <property type="entry name" value="DNA/RNA_pol_sf"/>
</dbReference>
<dbReference type="Pfam" id="PF00078">
    <property type="entry name" value="RVT_1"/>
    <property type="match status" value="1"/>
</dbReference>
<dbReference type="PANTHER" id="PTHR34047">
    <property type="entry name" value="NUCLEAR INTRON MATURASE 1, MITOCHONDRIAL-RELATED"/>
    <property type="match status" value="1"/>
</dbReference>
<name>A0A964FJ59_9CYAN</name>
<evidence type="ECO:0000313" key="2">
    <source>
        <dbReference type="EMBL" id="MCC0178934.1"/>
    </source>
</evidence>
<keyword evidence="3" id="KW-1185">Reference proteome</keyword>
<dbReference type="InterPro" id="IPR013597">
    <property type="entry name" value="Mat_intron_G2"/>
</dbReference>
<dbReference type="InterPro" id="IPR051083">
    <property type="entry name" value="GrpII_Intron_Splice-Mob/Def"/>
</dbReference>
<dbReference type="Proteomes" id="UP000729733">
    <property type="component" value="Unassembled WGS sequence"/>
</dbReference>
<dbReference type="Gene3D" id="3.30.70.270">
    <property type="match status" value="1"/>
</dbReference>
<dbReference type="InterPro" id="IPR002711">
    <property type="entry name" value="HNH"/>
</dbReference>
<gene>
    <name evidence="2" type="primary">ltrA</name>
    <name evidence="2" type="ORF">I4641_18360</name>
</gene>
<dbReference type="CDD" id="cd00085">
    <property type="entry name" value="HNHc"/>
    <property type="match status" value="1"/>
</dbReference>
<reference evidence="2" key="1">
    <citation type="journal article" date="2021" name="Antonie Van Leeuwenhoek">
        <title>Draft genome and description of Waterburya agarophytonicola gen. nov. sp. nov. (Pleurocapsales, Cyanobacteria): a seaweed symbiont.</title>
        <authorList>
            <person name="Bonthond G."/>
            <person name="Shalygin S."/>
            <person name="Bayer T."/>
            <person name="Weinberger F."/>
        </authorList>
    </citation>
    <scope>NUCLEOTIDE SEQUENCE</scope>
    <source>
        <strain evidence="2">KI4</strain>
    </source>
</reference>
<dbReference type="CDD" id="cd01651">
    <property type="entry name" value="RT_G2_intron"/>
    <property type="match status" value="1"/>
</dbReference>
<evidence type="ECO:0000313" key="3">
    <source>
        <dbReference type="Proteomes" id="UP000729733"/>
    </source>
</evidence>
<feature type="domain" description="Reverse transcriptase" evidence="1">
    <location>
        <begin position="12"/>
        <end position="245"/>
    </location>
</feature>
<keyword evidence="2" id="KW-0548">Nucleotidyltransferase</keyword>
<accession>A0A964FJ59</accession>
<dbReference type="AlphaFoldDB" id="A0A964FJ59"/>
<dbReference type="Gene3D" id="1.10.30.50">
    <property type="match status" value="1"/>
</dbReference>
<dbReference type="EC" id="2.7.7.49" evidence="2"/>
<dbReference type="InterPro" id="IPR000477">
    <property type="entry name" value="RT_dom"/>
</dbReference>
<proteinExistence type="predicted"/>
<dbReference type="GO" id="GO:0004519">
    <property type="term" value="F:endonuclease activity"/>
    <property type="evidence" value="ECO:0007669"/>
    <property type="project" value="InterPro"/>
</dbReference>
<dbReference type="GO" id="GO:0008270">
    <property type="term" value="F:zinc ion binding"/>
    <property type="evidence" value="ECO:0007669"/>
    <property type="project" value="InterPro"/>
</dbReference>
<dbReference type="InterPro" id="IPR003615">
    <property type="entry name" value="HNH_nuc"/>
</dbReference>
<dbReference type="SUPFAM" id="SSF56672">
    <property type="entry name" value="DNA/RNA polymerases"/>
    <property type="match status" value="1"/>
</dbReference>
<dbReference type="PANTHER" id="PTHR34047:SF10">
    <property type="entry name" value="GROUP II INTRON-ASSOCIATED OPEN READING FRAME"/>
    <property type="match status" value="1"/>
</dbReference>
<sequence length="500" mass="57548">MKSLSPKQRLILVQNLKLGTEKASPTRRVWIPKPGSTEEKRPLNIPTIFDRAKQTLFKMALEPEWEAKFEANSFGFRPGRSCHDAIVAIFQNICHKPKWILETDISKCFDKIAHQPLLKKLKTSPFIARQIRAWLKAGVMDGSNYHKIASGVPQGGSLSPLLANVALHGIEQRISKRFRGAKLVRYADDLVVIHDSLEVIQQVKPYLQKWLQKMDLELKPSKTRICHTLNRVDGQVGFDFLGFNIRSYEMSKYKSGKSMKGFKTIIQPSATAIKRQSRKLREVIQKHKAAPQAALIDHLNPIIRGWSAYYSSQCSKFVYSHLDFLLYQKLRAWAYRRHPNKNGRWIASRYWLVNSGGGWVFAAKSGEQLLKLATHSQTPIVRHIKVRGNRSPFDGDWSYWAKRTGSHPELPNHIAQLLKRQRGQCPYCGLYFEFSNLLEVHHLDGNRHNHVWNNLTLLHQHCHDQVHRGVHDKHQIVEKLDEFKGSRPVLQTSRRGDPSA</sequence>
<dbReference type="InterPro" id="IPR043128">
    <property type="entry name" value="Rev_trsase/Diguanyl_cyclase"/>
</dbReference>
<dbReference type="InterPro" id="IPR030931">
    <property type="entry name" value="Group_II_RT_mat"/>
</dbReference>
<dbReference type="PROSITE" id="PS50878">
    <property type="entry name" value="RT_POL"/>
    <property type="match status" value="1"/>
</dbReference>
<keyword evidence="2" id="KW-0808">Transferase</keyword>
<comment type="caution">
    <text evidence="2">The sequence shown here is derived from an EMBL/GenBank/DDBJ whole genome shotgun (WGS) entry which is preliminary data.</text>
</comment>
<dbReference type="SMART" id="SM00507">
    <property type="entry name" value="HNHc"/>
    <property type="match status" value="1"/>
</dbReference>
<organism evidence="2 3">
    <name type="scientific">Waterburya agarophytonicola KI4</name>
    <dbReference type="NCBI Taxonomy" id="2874699"/>
    <lineage>
        <taxon>Bacteria</taxon>
        <taxon>Bacillati</taxon>
        <taxon>Cyanobacteriota</taxon>
        <taxon>Cyanophyceae</taxon>
        <taxon>Pleurocapsales</taxon>
        <taxon>Hyellaceae</taxon>
        <taxon>Waterburya</taxon>
        <taxon>Waterburya agarophytonicola</taxon>
    </lineage>
</organism>
<dbReference type="GO" id="GO:0003964">
    <property type="term" value="F:RNA-directed DNA polymerase activity"/>
    <property type="evidence" value="ECO:0007669"/>
    <property type="project" value="UniProtKB-KW"/>
</dbReference>